<gene>
    <name evidence="1" type="ORF">ACFSR1_04720</name>
</gene>
<evidence type="ECO:0000313" key="2">
    <source>
        <dbReference type="Proteomes" id="UP001597319"/>
    </source>
</evidence>
<sequence>MINNIKKLGTVLTRTQQKTINGGNIAGRRCNTNSDCWDLSPFLGPGDVSCRYSSFSSYKVCQFN</sequence>
<name>A0ABW5LCH8_9FLAO</name>
<reference evidence="2" key="1">
    <citation type="journal article" date="2019" name="Int. J. Syst. Evol. Microbiol.">
        <title>The Global Catalogue of Microorganisms (GCM) 10K type strain sequencing project: providing services to taxonomists for standard genome sequencing and annotation.</title>
        <authorList>
            <consortium name="The Broad Institute Genomics Platform"/>
            <consortium name="The Broad Institute Genome Sequencing Center for Infectious Disease"/>
            <person name="Wu L."/>
            <person name="Ma J."/>
        </authorList>
    </citation>
    <scope>NUCLEOTIDE SEQUENCE [LARGE SCALE GENOMIC DNA]</scope>
    <source>
        <strain evidence="2">KCTC 52274</strain>
    </source>
</reference>
<dbReference type="EMBL" id="JBHULE010000008">
    <property type="protein sequence ID" value="MFD2561961.1"/>
    <property type="molecule type" value="Genomic_DNA"/>
</dbReference>
<accession>A0ABW5LCH8</accession>
<evidence type="ECO:0000313" key="1">
    <source>
        <dbReference type="EMBL" id="MFD2561961.1"/>
    </source>
</evidence>
<proteinExistence type="predicted"/>
<protein>
    <recommendedName>
        <fullName evidence="3">Bacteriocin</fullName>
    </recommendedName>
</protein>
<evidence type="ECO:0008006" key="3">
    <source>
        <dbReference type="Google" id="ProtNLM"/>
    </source>
</evidence>
<comment type="caution">
    <text evidence="1">The sequence shown here is derived from an EMBL/GenBank/DDBJ whole genome shotgun (WGS) entry which is preliminary data.</text>
</comment>
<keyword evidence="2" id="KW-1185">Reference proteome</keyword>
<organism evidence="1 2">
    <name type="scientific">Aquimarina rubra</name>
    <dbReference type="NCBI Taxonomy" id="1920033"/>
    <lineage>
        <taxon>Bacteria</taxon>
        <taxon>Pseudomonadati</taxon>
        <taxon>Bacteroidota</taxon>
        <taxon>Flavobacteriia</taxon>
        <taxon>Flavobacteriales</taxon>
        <taxon>Flavobacteriaceae</taxon>
        <taxon>Aquimarina</taxon>
    </lineage>
</organism>
<dbReference type="RefSeq" id="WP_378290138.1">
    <property type="nucleotide sequence ID" value="NZ_JBHULE010000008.1"/>
</dbReference>
<dbReference type="Proteomes" id="UP001597319">
    <property type="component" value="Unassembled WGS sequence"/>
</dbReference>